<accession>A0AA36I5U6</accession>
<proteinExistence type="predicted"/>
<dbReference type="EMBL" id="CAUJNA010000794">
    <property type="protein sequence ID" value="CAJ1381277.1"/>
    <property type="molecule type" value="Genomic_DNA"/>
</dbReference>
<feature type="non-terminal residue" evidence="3">
    <location>
        <position position="576"/>
    </location>
</feature>
<dbReference type="InterPro" id="IPR036020">
    <property type="entry name" value="WW_dom_sf"/>
</dbReference>
<feature type="compositionally biased region" description="Basic and acidic residues" evidence="1">
    <location>
        <begin position="365"/>
        <end position="428"/>
    </location>
</feature>
<evidence type="ECO:0000259" key="2">
    <source>
        <dbReference type="PROSITE" id="PS50020"/>
    </source>
</evidence>
<dbReference type="AlphaFoldDB" id="A0AA36I5U6"/>
<sequence>RVPDCLQSRQSLFPFQPRLRDAVGSFGIAGWPTPRRAMMMTQPMVPMGFDPNAAYWQGLAMSQNAWMQPSAPQVAWGQQEQYWPMQDVSPYGGAAYASFNMDAASEFMQQLGIDPAEDTYFGWIAEYGLQSDVLPPRYQMHMDANTGRPFYVNTDDGSSSWENPLIPCLVPVIDIGRGYLQAPFDGYFEEQKMGLWASHKRDLEGWHGPHVDEEGREYFANSEKGISSWQDPRHETQYLFEIQSGLLDALEEMLPQYVQDTDLPGFGLLDRQPQLMEVRGSSFADCPTSPGRSTPRSRVASPEAKRDRVHAALTAKMDRPEISYAECRQNLVNALNQFFFIYKDDEEAQKLLIGRKLKERRLRRQRLDEEERSKLQQELEEMRRHEEERQKEEAARREAAQAAERARKEAEEKQRREKEQRAEEERQRQMQQEQQKADEEKRRQEEAKREEQRKVEEARQKKLAEEQAANKAKEIRERLLATMHELAQSRDGYVLRSAIAEGESVGLNAELQPLREALKEVHELRKAALLKARKAQEKLANDFKTAKEAQDFGGAVLAAQWRAAQKEVAKPFVMPE</sequence>
<dbReference type="PROSITE" id="PS50020">
    <property type="entry name" value="WW_DOMAIN_2"/>
    <property type="match status" value="2"/>
</dbReference>
<dbReference type="CDD" id="cd00201">
    <property type="entry name" value="WW"/>
    <property type="match status" value="2"/>
</dbReference>
<feature type="compositionally biased region" description="Basic and acidic residues" evidence="1">
    <location>
        <begin position="435"/>
        <end position="465"/>
    </location>
</feature>
<gene>
    <name evidence="3" type="ORF">EVOR1521_LOCUS9015</name>
</gene>
<comment type="caution">
    <text evidence="3">The sequence shown here is derived from an EMBL/GenBank/DDBJ whole genome shotgun (WGS) entry which is preliminary data.</text>
</comment>
<feature type="region of interest" description="Disordered" evidence="1">
    <location>
        <begin position="365"/>
        <end position="471"/>
    </location>
</feature>
<feature type="domain" description="WW" evidence="2">
    <location>
        <begin position="205"/>
        <end position="234"/>
    </location>
</feature>
<evidence type="ECO:0000313" key="4">
    <source>
        <dbReference type="Proteomes" id="UP001178507"/>
    </source>
</evidence>
<protein>
    <recommendedName>
        <fullName evidence="2">WW domain-containing protein</fullName>
    </recommendedName>
</protein>
<evidence type="ECO:0000256" key="1">
    <source>
        <dbReference type="SAM" id="MobiDB-lite"/>
    </source>
</evidence>
<organism evidence="3 4">
    <name type="scientific">Effrenium voratum</name>
    <dbReference type="NCBI Taxonomy" id="2562239"/>
    <lineage>
        <taxon>Eukaryota</taxon>
        <taxon>Sar</taxon>
        <taxon>Alveolata</taxon>
        <taxon>Dinophyceae</taxon>
        <taxon>Suessiales</taxon>
        <taxon>Symbiodiniaceae</taxon>
        <taxon>Effrenium</taxon>
    </lineage>
</organism>
<feature type="domain" description="WW" evidence="2">
    <location>
        <begin position="132"/>
        <end position="166"/>
    </location>
</feature>
<dbReference type="SUPFAM" id="SSF51045">
    <property type="entry name" value="WW domain"/>
    <property type="match status" value="1"/>
</dbReference>
<dbReference type="InterPro" id="IPR001202">
    <property type="entry name" value="WW_dom"/>
</dbReference>
<name>A0AA36I5U6_9DINO</name>
<dbReference type="Gene3D" id="2.20.70.10">
    <property type="match status" value="1"/>
</dbReference>
<dbReference type="PROSITE" id="PS01159">
    <property type="entry name" value="WW_DOMAIN_1"/>
    <property type="match status" value="1"/>
</dbReference>
<evidence type="ECO:0000313" key="3">
    <source>
        <dbReference type="EMBL" id="CAJ1381277.1"/>
    </source>
</evidence>
<dbReference type="Proteomes" id="UP001178507">
    <property type="component" value="Unassembled WGS sequence"/>
</dbReference>
<dbReference type="SMART" id="SM00456">
    <property type="entry name" value="WW"/>
    <property type="match status" value="2"/>
</dbReference>
<keyword evidence="4" id="KW-1185">Reference proteome</keyword>
<dbReference type="Pfam" id="PF00397">
    <property type="entry name" value="WW"/>
    <property type="match status" value="1"/>
</dbReference>
<feature type="region of interest" description="Disordered" evidence="1">
    <location>
        <begin position="281"/>
        <end position="306"/>
    </location>
</feature>
<reference evidence="3" key="1">
    <citation type="submission" date="2023-08" db="EMBL/GenBank/DDBJ databases">
        <authorList>
            <person name="Chen Y."/>
            <person name="Shah S."/>
            <person name="Dougan E. K."/>
            <person name="Thang M."/>
            <person name="Chan C."/>
        </authorList>
    </citation>
    <scope>NUCLEOTIDE SEQUENCE</scope>
</reference>